<dbReference type="KEGG" id="csep:CP523_10975"/>
<accession>A0A9N7JLE9</accession>
<dbReference type="PANTHER" id="PTHR43179:SF12">
    <property type="entry name" value="GALACTOFURANOSYLTRANSFERASE GLFT2"/>
    <property type="match status" value="1"/>
</dbReference>
<dbReference type="PANTHER" id="PTHR43179">
    <property type="entry name" value="RHAMNOSYLTRANSFERASE WBBL"/>
    <property type="match status" value="1"/>
</dbReference>
<organism evidence="6 8">
    <name type="scientific">Clostridium septicum</name>
    <dbReference type="NCBI Taxonomy" id="1504"/>
    <lineage>
        <taxon>Bacteria</taxon>
        <taxon>Bacillati</taxon>
        <taxon>Bacillota</taxon>
        <taxon>Clostridia</taxon>
        <taxon>Eubacteriales</taxon>
        <taxon>Clostridiaceae</taxon>
        <taxon>Clostridium</taxon>
    </lineage>
</organism>
<evidence type="ECO:0000256" key="3">
    <source>
        <dbReference type="ARBA" id="ARBA00022676"/>
    </source>
</evidence>
<dbReference type="Gene3D" id="3.90.550.10">
    <property type="entry name" value="Spore Coat Polysaccharide Biosynthesis Protein SpsA, Chain A"/>
    <property type="match status" value="1"/>
</dbReference>
<dbReference type="GeneID" id="303561206"/>
<dbReference type="AlphaFoldDB" id="A0A9N7JLE9"/>
<evidence type="ECO:0000313" key="6">
    <source>
        <dbReference type="EMBL" id="AYE34888.1"/>
    </source>
</evidence>
<dbReference type="SUPFAM" id="SSF53448">
    <property type="entry name" value="Nucleotide-diphospho-sugar transferases"/>
    <property type="match status" value="1"/>
</dbReference>
<dbReference type="InterPro" id="IPR001173">
    <property type="entry name" value="Glyco_trans_2-like"/>
</dbReference>
<comment type="pathway">
    <text evidence="1">Cell wall biogenesis; cell wall polysaccharide biosynthesis.</text>
</comment>
<keyword evidence="3" id="KW-0328">Glycosyltransferase</keyword>
<evidence type="ECO:0000256" key="2">
    <source>
        <dbReference type="ARBA" id="ARBA00006739"/>
    </source>
</evidence>
<name>A0A9N7JLE9_CLOSE</name>
<dbReference type="EMBL" id="CP023671">
    <property type="protein sequence ID" value="AYE34888.1"/>
    <property type="molecule type" value="Genomic_DNA"/>
</dbReference>
<feature type="domain" description="Glycosyltransferase 2-like" evidence="5">
    <location>
        <begin position="6"/>
        <end position="182"/>
    </location>
</feature>
<gene>
    <name evidence="6" type="ORF">CP523_10975</name>
    <name evidence="7" type="ORF">NH397_03320</name>
</gene>
<reference evidence="6 8" key="1">
    <citation type="submission" date="2017-09" db="EMBL/GenBank/DDBJ databases">
        <authorList>
            <person name="Thomas P."/>
            <person name="Seyboldt C."/>
        </authorList>
    </citation>
    <scope>NUCLEOTIDE SEQUENCE [LARGE SCALE GENOMIC DNA]</scope>
    <source>
        <strain evidence="6 8">DSM 7534</strain>
    </source>
</reference>
<dbReference type="Pfam" id="PF00535">
    <property type="entry name" value="Glycos_transf_2"/>
    <property type="match status" value="1"/>
</dbReference>
<dbReference type="CDD" id="cd04186">
    <property type="entry name" value="GT_2_like_c"/>
    <property type="match status" value="1"/>
</dbReference>
<sequence>MKELAIILLNYNNVEDTLECVESIEKNCESDYTIIVVDNNSTNDSKDILIKNKKRYKLILNPVNEGFAQGNNVGIKWAIDNNFKYIMLLNNDTLIEKGSIELLLNEMNSNPNIGIIGPRIMYYPEKNKIWFDGGEIDWFKFIVNHNNIGKKISTQNSDKIKENVSFLTGCCMLINRNLIEQIGYLPEEYFMYYEDVDYCVMVKDAGYNLINLKESIIYHKVSSSSGGEDSAFSIKWGTRNRIIFMNKYKYKVDKTRYIASVLFFYSTRIIKLIKYIFKKDKERYSAIIEGIKEGKKYIEGVRYD</sequence>
<keyword evidence="9" id="KW-1185">Reference proteome</keyword>
<evidence type="ECO:0000313" key="9">
    <source>
        <dbReference type="Proteomes" id="UP001055437"/>
    </source>
</evidence>
<dbReference type="Proteomes" id="UP001055437">
    <property type="component" value="Chromosome"/>
</dbReference>
<evidence type="ECO:0000259" key="5">
    <source>
        <dbReference type="Pfam" id="PF00535"/>
    </source>
</evidence>
<evidence type="ECO:0000256" key="4">
    <source>
        <dbReference type="ARBA" id="ARBA00022679"/>
    </source>
</evidence>
<keyword evidence="4" id="KW-0808">Transferase</keyword>
<dbReference type="OrthoDB" id="9813495at2"/>
<protein>
    <submittedName>
        <fullName evidence="6">Glycosyltransferase family 2 protein</fullName>
    </submittedName>
</protein>
<dbReference type="InterPro" id="IPR029044">
    <property type="entry name" value="Nucleotide-diphossugar_trans"/>
</dbReference>
<evidence type="ECO:0000256" key="1">
    <source>
        <dbReference type="ARBA" id="ARBA00004776"/>
    </source>
</evidence>
<evidence type="ECO:0000313" key="7">
    <source>
        <dbReference type="EMBL" id="USS01482.1"/>
    </source>
</evidence>
<comment type="similarity">
    <text evidence="2">Belongs to the glycosyltransferase 2 family.</text>
</comment>
<dbReference type="EMBL" id="CP099799">
    <property type="protein sequence ID" value="USS01482.1"/>
    <property type="molecule type" value="Genomic_DNA"/>
</dbReference>
<evidence type="ECO:0000313" key="8">
    <source>
        <dbReference type="Proteomes" id="UP000280586"/>
    </source>
</evidence>
<reference evidence="7" key="2">
    <citation type="submission" date="2022-06" db="EMBL/GenBank/DDBJ databases">
        <authorList>
            <person name="Holder M.E."/>
            <person name="Ajami N.J."/>
            <person name="Petrosino J.F."/>
        </authorList>
    </citation>
    <scope>NUCLEOTIDE SEQUENCE</scope>
    <source>
        <strain evidence="7">RMA 8861</strain>
    </source>
</reference>
<proteinExistence type="inferred from homology"/>
<dbReference type="Proteomes" id="UP000280586">
    <property type="component" value="Chromosome"/>
</dbReference>
<dbReference type="RefSeq" id="WP_066677664.1">
    <property type="nucleotide sequence ID" value="NZ_CABMIZ010000029.1"/>
</dbReference>
<dbReference type="GO" id="GO:0016757">
    <property type="term" value="F:glycosyltransferase activity"/>
    <property type="evidence" value="ECO:0007669"/>
    <property type="project" value="UniProtKB-KW"/>
</dbReference>